<gene>
    <name evidence="2" type="ORF">COLO4_37001</name>
</gene>
<name>A0A1R3G3V8_9ROSI</name>
<proteinExistence type="predicted"/>
<dbReference type="AlphaFoldDB" id="A0A1R3G3V8"/>
<keyword evidence="1" id="KW-1133">Transmembrane helix</keyword>
<evidence type="ECO:0000313" key="2">
    <source>
        <dbReference type="EMBL" id="OMO52754.1"/>
    </source>
</evidence>
<dbReference type="EMBL" id="AWUE01023774">
    <property type="protein sequence ID" value="OMO52754.1"/>
    <property type="molecule type" value="Genomic_DNA"/>
</dbReference>
<protein>
    <submittedName>
        <fullName evidence="2">Fructose-1,6-bisphosphatase</fullName>
    </submittedName>
</protein>
<accession>A0A1R3G3V8</accession>
<dbReference type="Proteomes" id="UP000187203">
    <property type="component" value="Unassembled WGS sequence"/>
</dbReference>
<evidence type="ECO:0000313" key="3">
    <source>
        <dbReference type="Proteomes" id="UP000187203"/>
    </source>
</evidence>
<sequence>MTVILVGVEWMPIGREEVGGVSFWSENGKRRLEVSDGNLFPSFFESGKIWRKMIQQFVEIRLRRTRGKVAELYRAGTRDPLEKKNSPISSPAHEHILPSHITTPLLSTFGLISNGVLYWSVLAWYYYCSFGSVPLDCYSAFGCLCPDIIALLLLHLLPLNLTVLSY</sequence>
<comment type="caution">
    <text evidence="2">The sequence shown here is derived from an EMBL/GenBank/DDBJ whole genome shotgun (WGS) entry which is preliminary data.</text>
</comment>
<organism evidence="2 3">
    <name type="scientific">Corchorus olitorius</name>
    <dbReference type="NCBI Taxonomy" id="93759"/>
    <lineage>
        <taxon>Eukaryota</taxon>
        <taxon>Viridiplantae</taxon>
        <taxon>Streptophyta</taxon>
        <taxon>Embryophyta</taxon>
        <taxon>Tracheophyta</taxon>
        <taxon>Spermatophyta</taxon>
        <taxon>Magnoliopsida</taxon>
        <taxon>eudicotyledons</taxon>
        <taxon>Gunneridae</taxon>
        <taxon>Pentapetalae</taxon>
        <taxon>rosids</taxon>
        <taxon>malvids</taxon>
        <taxon>Malvales</taxon>
        <taxon>Malvaceae</taxon>
        <taxon>Grewioideae</taxon>
        <taxon>Apeibeae</taxon>
        <taxon>Corchorus</taxon>
    </lineage>
</organism>
<keyword evidence="1" id="KW-0472">Membrane</keyword>
<keyword evidence="1" id="KW-0812">Transmembrane</keyword>
<keyword evidence="3" id="KW-1185">Reference proteome</keyword>
<feature type="transmembrane region" description="Helical" evidence="1">
    <location>
        <begin position="105"/>
        <end position="126"/>
    </location>
</feature>
<feature type="transmembrane region" description="Helical" evidence="1">
    <location>
        <begin position="138"/>
        <end position="157"/>
    </location>
</feature>
<evidence type="ECO:0000256" key="1">
    <source>
        <dbReference type="SAM" id="Phobius"/>
    </source>
</evidence>
<reference evidence="3" key="1">
    <citation type="submission" date="2013-09" db="EMBL/GenBank/DDBJ databases">
        <title>Corchorus olitorius genome sequencing.</title>
        <authorList>
            <person name="Alam M."/>
            <person name="Haque M.S."/>
            <person name="Islam M.S."/>
            <person name="Emdad E.M."/>
            <person name="Islam M.M."/>
            <person name="Ahmed B."/>
            <person name="Halim A."/>
            <person name="Hossen Q.M.M."/>
            <person name="Hossain M.Z."/>
            <person name="Ahmed R."/>
            <person name="Khan M.M."/>
            <person name="Islam R."/>
            <person name="Rashid M.M."/>
            <person name="Khan S.A."/>
            <person name="Rahman M.S."/>
            <person name="Alam M."/>
            <person name="Yahiya A.S."/>
            <person name="Khan M.S."/>
            <person name="Azam M.S."/>
            <person name="Haque T."/>
            <person name="Lashkar M.Z.H."/>
            <person name="Akhand A.I."/>
            <person name="Morshed G."/>
            <person name="Roy S."/>
            <person name="Uddin K.S."/>
            <person name="Rabeya T."/>
            <person name="Hossain A.S."/>
            <person name="Chowdhury A."/>
            <person name="Snigdha A.R."/>
            <person name="Mortoza M.S."/>
            <person name="Matin S.A."/>
            <person name="Hoque S.M.E."/>
            <person name="Islam M.K."/>
            <person name="Roy D.K."/>
            <person name="Haider R."/>
            <person name="Moosa M.M."/>
            <person name="Elias S.M."/>
            <person name="Hasan A.M."/>
            <person name="Jahan S."/>
            <person name="Shafiuddin M."/>
            <person name="Mahmood N."/>
            <person name="Shommy N.S."/>
        </authorList>
    </citation>
    <scope>NUCLEOTIDE SEQUENCE [LARGE SCALE GENOMIC DNA]</scope>
    <source>
        <strain evidence="3">cv. O-4</strain>
    </source>
</reference>